<feature type="transmembrane region" description="Helical" evidence="8">
    <location>
        <begin position="282"/>
        <end position="301"/>
    </location>
</feature>
<evidence type="ECO:0000256" key="8">
    <source>
        <dbReference type="SAM" id="Phobius"/>
    </source>
</evidence>
<dbReference type="InterPro" id="IPR052923">
    <property type="entry name" value="UPF0718"/>
</dbReference>
<organism evidence="9 10">
    <name type="scientific">Streptomyces tardus</name>
    <dbReference type="NCBI Taxonomy" id="2780544"/>
    <lineage>
        <taxon>Bacteria</taxon>
        <taxon>Bacillati</taxon>
        <taxon>Actinomycetota</taxon>
        <taxon>Actinomycetes</taxon>
        <taxon>Kitasatosporales</taxon>
        <taxon>Streptomycetaceae</taxon>
        <taxon>Streptomyces</taxon>
    </lineage>
</organism>
<evidence type="ECO:0000313" key="10">
    <source>
        <dbReference type="Proteomes" id="UP000694501"/>
    </source>
</evidence>
<comment type="caution">
    <text evidence="9">The sequence shown here is derived from an EMBL/GenBank/DDBJ whole genome shotgun (WGS) entry which is preliminary data.</text>
</comment>
<evidence type="ECO:0000256" key="4">
    <source>
        <dbReference type="ARBA" id="ARBA00022692"/>
    </source>
</evidence>
<evidence type="ECO:0000256" key="7">
    <source>
        <dbReference type="SAM" id="MobiDB-lite"/>
    </source>
</evidence>
<evidence type="ECO:0000256" key="3">
    <source>
        <dbReference type="ARBA" id="ARBA00022475"/>
    </source>
</evidence>
<dbReference type="EMBL" id="JAELVF020000004">
    <property type="protein sequence ID" value="MBU7600823.1"/>
    <property type="molecule type" value="Genomic_DNA"/>
</dbReference>
<keyword evidence="6 8" id="KW-0472">Membrane</keyword>
<feature type="transmembrane region" description="Helical" evidence="8">
    <location>
        <begin position="226"/>
        <end position="245"/>
    </location>
</feature>
<dbReference type="GO" id="GO:0005886">
    <property type="term" value="C:plasma membrane"/>
    <property type="evidence" value="ECO:0007669"/>
    <property type="project" value="UniProtKB-SubCell"/>
</dbReference>
<feature type="transmembrane region" description="Helical" evidence="8">
    <location>
        <begin position="62"/>
        <end position="88"/>
    </location>
</feature>
<feature type="transmembrane region" description="Helical" evidence="8">
    <location>
        <begin position="139"/>
        <end position="162"/>
    </location>
</feature>
<feature type="transmembrane region" description="Helical" evidence="8">
    <location>
        <begin position="35"/>
        <end position="56"/>
    </location>
</feature>
<evidence type="ECO:0000256" key="5">
    <source>
        <dbReference type="ARBA" id="ARBA00022989"/>
    </source>
</evidence>
<evidence type="ECO:0000256" key="1">
    <source>
        <dbReference type="ARBA" id="ARBA00004651"/>
    </source>
</evidence>
<proteinExistence type="inferred from homology"/>
<comment type="similarity">
    <text evidence="2">Belongs to the UPF0718 family.</text>
</comment>
<sequence length="345" mass="34708">MSDGTARGGTARGGAARGGTARGGAAPVRAMSRPVLVGGAVAGCAAGAALLTPQAFGTWQTVAVSLCLQAVPFLLLGTLLSAAVAVFLPPSFFRRALPRRPALAVPAAGASGLLLPGCECASVPVASALIRQGVPQSAAFTFLLAAPAVNPVVLVSTAVAFPDTPEMVAARLLASLGAAILMGWLWLFRGRERWLTARPAPSCAAAAGGGAAVRLEAFRQAFLHDFLHAGGYLVAGAMAAATFQVAVDRAVLDTVSASVWAAVLLLAGLAILLSVCSEADAFVAASMTAFPATAQLAFMVVGPMVDVKLIALQSGTFGRSFAVRFGAATAVVAVGWASAVGWWLL</sequence>
<keyword evidence="3" id="KW-1003">Cell membrane</keyword>
<dbReference type="RefSeq" id="WP_211040418.1">
    <property type="nucleotide sequence ID" value="NZ_JAELVF020000004.1"/>
</dbReference>
<feature type="region of interest" description="Disordered" evidence="7">
    <location>
        <begin position="1"/>
        <end position="25"/>
    </location>
</feature>
<feature type="compositionally biased region" description="Gly residues" evidence="7">
    <location>
        <begin position="1"/>
        <end position="22"/>
    </location>
</feature>
<accession>A0A949JL76</accession>
<dbReference type="PANTHER" id="PTHR34184">
    <property type="entry name" value="UPF0718 PROTEIN YCGR"/>
    <property type="match status" value="1"/>
</dbReference>
<gene>
    <name evidence="9" type="ORF">JGS22_025180</name>
</gene>
<comment type="subcellular location">
    <subcellularLocation>
        <location evidence="1">Cell membrane</location>
        <topology evidence="1">Multi-pass membrane protein</topology>
    </subcellularLocation>
</comment>
<dbReference type="PANTHER" id="PTHR34184:SF4">
    <property type="entry name" value="UPF0718 PROTEIN YCGR"/>
    <property type="match status" value="1"/>
</dbReference>
<dbReference type="Proteomes" id="UP000694501">
    <property type="component" value="Unassembled WGS sequence"/>
</dbReference>
<name>A0A949JL76_9ACTN</name>
<dbReference type="AlphaFoldDB" id="A0A949JL76"/>
<keyword evidence="5 8" id="KW-1133">Transmembrane helix</keyword>
<dbReference type="Pfam" id="PF03773">
    <property type="entry name" value="ArsP_1"/>
    <property type="match status" value="1"/>
</dbReference>
<feature type="transmembrane region" description="Helical" evidence="8">
    <location>
        <begin position="321"/>
        <end position="344"/>
    </location>
</feature>
<reference evidence="9" key="1">
    <citation type="submission" date="2021-06" db="EMBL/GenBank/DDBJ databases">
        <title>Sequencing of actinobacteria type strains.</title>
        <authorList>
            <person name="Nguyen G.-S."/>
            <person name="Wentzel A."/>
        </authorList>
    </citation>
    <scope>NUCLEOTIDE SEQUENCE</scope>
    <source>
        <strain evidence="9">P38-E01</strain>
    </source>
</reference>
<evidence type="ECO:0000256" key="6">
    <source>
        <dbReference type="ARBA" id="ARBA00023136"/>
    </source>
</evidence>
<dbReference type="InterPro" id="IPR005524">
    <property type="entry name" value="DUF318"/>
</dbReference>
<keyword evidence="4 8" id="KW-0812">Transmembrane</keyword>
<protein>
    <submittedName>
        <fullName evidence="9">Permease</fullName>
    </submittedName>
</protein>
<keyword evidence="10" id="KW-1185">Reference proteome</keyword>
<feature type="transmembrane region" description="Helical" evidence="8">
    <location>
        <begin position="257"/>
        <end position="275"/>
    </location>
</feature>
<evidence type="ECO:0000256" key="2">
    <source>
        <dbReference type="ARBA" id="ARBA00006386"/>
    </source>
</evidence>
<feature type="transmembrane region" description="Helical" evidence="8">
    <location>
        <begin position="168"/>
        <end position="188"/>
    </location>
</feature>
<evidence type="ECO:0000313" key="9">
    <source>
        <dbReference type="EMBL" id="MBU7600823.1"/>
    </source>
</evidence>